<name>A0A074MHV7_9BACL</name>
<keyword evidence="2" id="KW-1185">Reference proteome</keyword>
<sequence>MSRQEFWDAFCREHRVIEHGVPLFETDDYLRVQTAAHGHDQRLLLKRSQQMESLLIGEAEKVRRDFKERTGKYDGLIYMMFWRRDDRVLPLYIGKAEKFGRSGNLSANIQTSKSFFCRWGDRDAYHIGNLSAATCPGHARDPEANYVKWARTLFVSTPSAAPLLKEQTYFWTTAWSPESIGIWKEFGATNLTFLEYLLIGVGSSIFPDLILNTEGTNRRPQMSS</sequence>
<dbReference type="Proteomes" id="UP000027931">
    <property type="component" value="Unassembled WGS sequence"/>
</dbReference>
<organism evidence="1 2">
    <name type="scientific">Tumebacillus flagellatus</name>
    <dbReference type="NCBI Taxonomy" id="1157490"/>
    <lineage>
        <taxon>Bacteria</taxon>
        <taxon>Bacillati</taxon>
        <taxon>Bacillota</taxon>
        <taxon>Bacilli</taxon>
        <taxon>Bacillales</taxon>
        <taxon>Alicyclobacillaceae</taxon>
        <taxon>Tumebacillus</taxon>
    </lineage>
</organism>
<protein>
    <submittedName>
        <fullName evidence="1">Uncharacterized protein</fullName>
    </submittedName>
</protein>
<gene>
    <name evidence="1" type="ORF">EL26_01560</name>
</gene>
<dbReference type="AlphaFoldDB" id="A0A074MHV7"/>
<evidence type="ECO:0000313" key="2">
    <source>
        <dbReference type="Proteomes" id="UP000027931"/>
    </source>
</evidence>
<proteinExistence type="predicted"/>
<comment type="caution">
    <text evidence="1">The sequence shown here is derived from an EMBL/GenBank/DDBJ whole genome shotgun (WGS) entry which is preliminary data.</text>
</comment>
<dbReference type="OrthoDB" id="2988063at2"/>
<evidence type="ECO:0000313" key="1">
    <source>
        <dbReference type="EMBL" id="KEO85272.1"/>
    </source>
</evidence>
<accession>A0A074MHV7</accession>
<dbReference type="RefSeq" id="WP_052035851.1">
    <property type="nucleotide sequence ID" value="NZ_JMIR01000001.1"/>
</dbReference>
<dbReference type="eggNOG" id="ENOG502ZFX1">
    <property type="taxonomic scope" value="Bacteria"/>
</dbReference>
<dbReference type="EMBL" id="JMIR01000001">
    <property type="protein sequence ID" value="KEO85272.1"/>
    <property type="molecule type" value="Genomic_DNA"/>
</dbReference>
<reference evidence="1 2" key="1">
    <citation type="journal article" date="2013" name="Int. J. Syst. Evol. Microbiol.">
        <title>Tumebacillus flagellatus sp. nov., an alpha-amylase/pullulanase-producing bacterium isolated from cassava wastewater.</title>
        <authorList>
            <person name="Wang Q."/>
            <person name="Xie N."/>
            <person name="Qin Y."/>
            <person name="Shen N."/>
            <person name="Zhu J."/>
            <person name="Mi H."/>
            <person name="Huang R."/>
        </authorList>
    </citation>
    <scope>NUCLEOTIDE SEQUENCE [LARGE SCALE GENOMIC DNA]</scope>
    <source>
        <strain evidence="1 2">GST4</strain>
    </source>
</reference>